<evidence type="ECO:0000259" key="7">
    <source>
        <dbReference type="Pfam" id="PF07195"/>
    </source>
</evidence>
<evidence type="ECO:0000256" key="5">
    <source>
        <dbReference type="RuleBase" id="RU362066"/>
    </source>
</evidence>
<dbReference type="Pfam" id="PF07195">
    <property type="entry name" value="FliD_C"/>
    <property type="match status" value="1"/>
</dbReference>
<gene>
    <name evidence="8" type="primary">fliD</name>
    <name evidence="8" type="ORF">KYD98_00590</name>
</gene>
<keyword evidence="8" id="KW-0966">Cell projection</keyword>
<keyword evidence="9" id="KW-1185">Reference proteome</keyword>
<dbReference type="InterPro" id="IPR010809">
    <property type="entry name" value="FliD_C"/>
</dbReference>
<keyword evidence="4 5" id="KW-0975">Bacterial flagellum</keyword>
<evidence type="ECO:0000313" key="9">
    <source>
        <dbReference type="Proteomes" id="UP001519921"/>
    </source>
</evidence>
<evidence type="ECO:0000259" key="6">
    <source>
        <dbReference type="Pfam" id="PF02465"/>
    </source>
</evidence>
<accession>A0ABS7AKF9</accession>
<dbReference type="InterPro" id="IPR003481">
    <property type="entry name" value="FliD_N"/>
</dbReference>
<evidence type="ECO:0000256" key="4">
    <source>
        <dbReference type="ARBA" id="ARBA00023143"/>
    </source>
</evidence>
<dbReference type="InterPro" id="IPR040026">
    <property type="entry name" value="FliD"/>
</dbReference>
<sequence length="506" mass="56448">MRITGLATGMDIDNVIKESMKPYRVKIDQTTQKKDVVEIKQKLYRDIIKESRDFFDKYLDIGKSDSLLKTSNWSAVSFSSSDENAVTAKANGGAIKDNYTVSVEQLAAKATAVVKMDDIKLGKSISIDGTPLIDSITDDQLKTPSLLVDRINKVLSDNKKDIIVKYSEISGGLVFESKEIGSKVGDKDNKFVVECDSKPFSGIGTDLKATIKGSNGEIKYGTAPDKVSGSNSVMLDGITFNFNKVTKKDGVDTSVILTGKTDSKALKDKIVAFVNDYNKYIEKLNKTVTTKHDRSYNPLTAEQKKDMSENEVKLWNERVEKGQLYRDSDITRIASAMKDSMRTLMKDTGLNLEKVGIKPVKDYSGNLNGTFTIDEDKLSTALENNTEDVMKLFNNPIPNGKELKDLNSEEKDKVGILFKLKETIDIEFKRSTSSPLLKKAGFEGTTTSVTNELTKSLSNYEKKIKDMQKDFSRREQAMYSKFATLEKMMNKLNSQQSNLMSQLGMN</sequence>
<feature type="domain" description="Flagellar hook-associated protein 2 C-terminal" evidence="7">
    <location>
        <begin position="214"/>
        <end position="494"/>
    </location>
</feature>
<dbReference type="Pfam" id="PF02465">
    <property type="entry name" value="FliD_N"/>
    <property type="match status" value="1"/>
</dbReference>
<comment type="subunit">
    <text evidence="2 5">Homopentamer.</text>
</comment>
<evidence type="ECO:0000256" key="2">
    <source>
        <dbReference type="ARBA" id="ARBA00011255"/>
    </source>
</evidence>
<comment type="similarity">
    <text evidence="1 5">Belongs to the FliD family.</text>
</comment>
<dbReference type="EMBL" id="JAHXPT010000001">
    <property type="protein sequence ID" value="MBW6408583.1"/>
    <property type="molecule type" value="Genomic_DNA"/>
</dbReference>
<organism evidence="8 9">
    <name type="scientific">Clostridium weizhouense</name>
    <dbReference type="NCBI Taxonomy" id="2859781"/>
    <lineage>
        <taxon>Bacteria</taxon>
        <taxon>Bacillati</taxon>
        <taxon>Bacillota</taxon>
        <taxon>Clostridia</taxon>
        <taxon>Eubacteriales</taxon>
        <taxon>Clostridiaceae</taxon>
        <taxon>Clostridium</taxon>
    </lineage>
</organism>
<proteinExistence type="inferred from homology"/>
<dbReference type="PANTHER" id="PTHR30288">
    <property type="entry name" value="FLAGELLAR CAP/ASSEMBLY PROTEIN FLID"/>
    <property type="match status" value="1"/>
</dbReference>
<protein>
    <recommendedName>
        <fullName evidence="5">Flagellar hook-associated protein 2</fullName>
        <shortName evidence="5">HAP2</shortName>
    </recommendedName>
    <alternativeName>
        <fullName evidence="5">Flagellar cap protein</fullName>
    </alternativeName>
</protein>
<comment type="function">
    <text evidence="5">Required for morphogenesis and for the elongation of the flagellar filament by facilitating polymerization of the flagellin monomers at the tip of growing filament. Forms a capping structure, which prevents flagellin subunits (transported through the central channel of the flagellum) from leaking out without polymerization at the distal end.</text>
</comment>
<keyword evidence="8" id="KW-0282">Flagellum</keyword>
<keyword evidence="8" id="KW-0969">Cilium</keyword>
<comment type="subcellular location">
    <subcellularLocation>
        <location evidence="5">Secreted</location>
    </subcellularLocation>
    <subcellularLocation>
        <location evidence="5">Bacterial flagellum</location>
    </subcellularLocation>
</comment>
<dbReference type="RefSeq" id="WP_219777646.1">
    <property type="nucleotide sequence ID" value="NZ_JAHXPT010000001.1"/>
</dbReference>
<reference evidence="8 9" key="1">
    <citation type="submission" date="2021-07" db="EMBL/GenBank/DDBJ databases">
        <title>Clostridium weizhouense sp. nov., an anaerobic bacterium isolated from activated sludge of Petroleum wastewater.</title>
        <authorList>
            <person name="Li Q."/>
        </authorList>
    </citation>
    <scope>NUCLEOTIDE SEQUENCE [LARGE SCALE GENOMIC DNA]</scope>
    <source>
        <strain evidence="8 9">YB-6</strain>
    </source>
</reference>
<evidence type="ECO:0000313" key="8">
    <source>
        <dbReference type="EMBL" id="MBW6408583.1"/>
    </source>
</evidence>
<evidence type="ECO:0000256" key="3">
    <source>
        <dbReference type="ARBA" id="ARBA00023054"/>
    </source>
</evidence>
<evidence type="ECO:0000256" key="1">
    <source>
        <dbReference type="ARBA" id="ARBA00009764"/>
    </source>
</evidence>
<dbReference type="Proteomes" id="UP001519921">
    <property type="component" value="Unassembled WGS sequence"/>
</dbReference>
<keyword evidence="5" id="KW-0964">Secreted</keyword>
<dbReference type="PANTHER" id="PTHR30288:SF0">
    <property type="entry name" value="FLAGELLAR HOOK-ASSOCIATED PROTEIN 2"/>
    <property type="match status" value="1"/>
</dbReference>
<feature type="coiled-coil region" evidence="5">
    <location>
        <begin position="450"/>
        <end position="477"/>
    </location>
</feature>
<keyword evidence="3 5" id="KW-0175">Coiled coil</keyword>
<feature type="domain" description="Flagellar hook-associated protein 2 N-terminal" evidence="6">
    <location>
        <begin position="8"/>
        <end position="109"/>
    </location>
</feature>
<name>A0ABS7AKF9_9CLOT</name>
<comment type="caution">
    <text evidence="8">The sequence shown here is derived from an EMBL/GenBank/DDBJ whole genome shotgun (WGS) entry which is preliminary data.</text>
</comment>